<dbReference type="EMBL" id="MPDK01000007">
    <property type="protein sequence ID" value="PWI57902.1"/>
    <property type="molecule type" value="Genomic_DNA"/>
</dbReference>
<dbReference type="AlphaFoldDB" id="A0A2U3D9F9"/>
<dbReference type="SUPFAM" id="SSF51621">
    <property type="entry name" value="Phosphoenolpyruvate/pyruvate domain"/>
    <property type="match status" value="1"/>
</dbReference>
<reference evidence="12 13" key="1">
    <citation type="submission" date="2016-11" db="EMBL/GenBank/DDBJ databases">
        <title>Comparative genomics of Acidibacillus ferroxidans species.</title>
        <authorList>
            <person name="Oliveira G."/>
            <person name="Nunes G."/>
            <person name="Oliveira R."/>
            <person name="Araujo F."/>
            <person name="Salim A."/>
            <person name="Scholte L."/>
            <person name="Morais D."/>
            <person name="Nancucheo I."/>
            <person name="Johnson D.B."/>
            <person name="Grail B."/>
            <person name="Bittencourt J."/>
            <person name="Valadares R."/>
        </authorList>
    </citation>
    <scope>NUCLEOTIDE SEQUENCE [LARGE SCALE GENOMIC DNA]</scope>
    <source>
        <strain evidence="12 13">Y002</strain>
    </source>
</reference>
<dbReference type="GO" id="GO:0006099">
    <property type="term" value="P:tricarboxylic acid cycle"/>
    <property type="evidence" value="ECO:0007669"/>
    <property type="project" value="UniProtKB-UniRule"/>
</dbReference>
<dbReference type="PANTHER" id="PTHR21631:SF3">
    <property type="entry name" value="BIFUNCTIONAL GLYOXYLATE CYCLE PROTEIN"/>
    <property type="match status" value="1"/>
</dbReference>
<feature type="binding site" evidence="10">
    <location>
        <position position="223"/>
    </location>
    <ligand>
        <name>substrate</name>
    </ligand>
</feature>
<dbReference type="Pfam" id="PF00463">
    <property type="entry name" value="ICL"/>
    <property type="match status" value="2"/>
</dbReference>
<evidence type="ECO:0000256" key="10">
    <source>
        <dbReference type="PIRSR" id="PIRSR001362-2"/>
    </source>
</evidence>
<dbReference type="PIRSF" id="PIRSF001362">
    <property type="entry name" value="Isocit_lyase"/>
    <property type="match status" value="1"/>
</dbReference>
<dbReference type="RefSeq" id="WP_109430204.1">
    <property type="nucleotide sequence ID" value="NZ_MPDK01000007.1"/>
</dbReference>
<comment type="caution">
    <text evidence="12">The sequence shown here is derived from an EMBL/GenBank/DDBJ whole genome shotgun (WGS) entry which is preliminary data.</text>
</comment>
<dbReference type="OrthoDB" id="8629576at2"/>
<dbReference type="NCBIfam" id="TIGR01346">
    <property type="entry name" value="isocit_lyase"/>
    <property type="match status" value="1"/>
</dbReference>
<accession>A0A2U3D9F9</accession>
<feature type="binding site" evidence="11">
    <location>
        <position position="148"/>
    </location>
    <ligand>
        <name>Mg(2+)</name>
        <dbReference type="ChEBI" id="CHEBI:18420"/>
    </ligand>
</feature>
<evidence type="ECO:0000256" key="6">
    <source>
        <dbReference type="ARBA" id="ARBA00023239"/>
    </source>
</evidence>
<dbReference type="InterPro" id="IPR006254">
    <property type="entry name" value="Isocitrate_lyase"/>
</dbReference>
<dbReference type="PROSITE" id="PS00161">
    <property type="entry name" value="ISOCITRATE_LYASE"/>
    <property type="match status" value="1"/>
</dbReference>
<proteinExistence type="inferred from homology"/>
<keyword evidence="5" id="KW-0816">Tricarboxylic acid cycle</keyword>
<evidence type="ECO:0000256" key="1">
    <source>
        <dbReference type="ARBA" id="ARBA00004793"/>
    </source>
</evidence>
<feature type="binding site" evidence="10">
    <location>
        <begin position="187"/>
        <end position="188"/>
    </location>
    <ligand>
        <name>substrate</name>
    </ligand>
</feature>
<dbReference type="GO" id="GO:0006097">
    <property type="term" value="P:glyoxylate cycle"/>
    <property type="evidence" value="ECO:0007669"/>
    <property type="project" value="UniProtKB-KW"/>
</dbReference>
<dbReference type="EC" id="4.1.3.1" evidence="3 8"/>
<comment type="similarity">
    <text evidence="2">Belongs to the isocitrate lyase/PEP mutase superfamily. Isocitrate lyase family.</text>
</comment>
<evidence type="ECO:0000313" key="12">
    <source>
        <dbReference type="EMBL" id="PWI57902.1"/>
    </source>
</evidence>
<feature type="binding site" evidence="10">
    <location>
        <begin position="87"/>
        <end position="89"/>
    </location>
    <ligand>
        <name>substrate</name>
    </ligand>
</feature>
<comment type="cofactor">
    <cofactor evidence="11">
        <name>Mg(2+)</name>
        <dbReference type="ChEBI" id="CHEBI:18420"/>
    </cofactor>
    <text evidence="11">Can also use Mn(2+) ion.</text>
</comment>
<protein>
    <recommendedName>
        <fullName evidence="3 8">Isocitrate lyase</fullName>
        <ecNumber evidence="3 8">4.1.3.1</ecNumber>
    </recommendedName>
</protein>
<dbReference type="GO" id="GO:0046872">
    <property type="term" value="F:metal ion binding"/>
    <property type="evidence" value="ECO:0007669"/>
    <property type="project" value="UniProtKB-KW"/>
</dbReference>
<name>A0A2U3D9F9_SULT2</name>
<dbReference type="NCBIfam" id="NF011645">
    <property type="entry name" value="PRK15063.1"/>
    <property type="match status" value="1"/>
</dbReference>
<gene>
    <name evidence="12" type="ORF">BM613_05640</name>
</gene>
<keyword evidence="4" id="KW-0329">Glyoxylate bypass</keyword>
<evidence type="ECO:0000256" key="2">
    <source>
        <dbReference type="ARBA" id="ARBA00005704"/>
    </source>
</evidence>
<dbReference type="Proteomes" id="UP000245380">
    <property type="component" value="Unassembled WGS sequence"/>
</dbReference>
<comment type="catalytic activity">
    <reaction evidence="7">
        <text>D-threo-isocitrate = glyoxylate + succinate</text>
        <dbReference type="Rhea" id="RHEA:13245"/>
        <dbReference type="ChEBI" id="CHEBI:15562"/>
        <dbReference type="ChEBI" id="CHEBI:30031"/>
        <dbReference type="ChEBI" id="CHEBI:36655"/>
        <dbReference type="EC" id="4.1.3.1"/>
    </reaction>
</comment>
<organism evidence="12 13">
    <name type="scientific">Sulfoacidibacillus thermotolerans</name>
    <name type="common">Acidibacillus sulfuroxidans</name>
    <dbReference type="NCBI Taxonomy" id="1765684"/>
    <lineage>
        <taxon>Bacteria</taxon>
        <taxon>Bacillati</taxon>
        <taxon>Bacillota</taxon>
        <taxon>Bacilli</taxon>
        <taxon>Bacillales</taxon>
        <taxon>Alicyclobacillaceae</taxon>
        <taxon>Sulfoacidibacillus</taxon>
    </lineage>
</organism>
<evidence type="ECO:0000256" key="9">
    <source>
        <dbReference type="PIRSR" id="PIRSR001362-1"/>
    </source>
</evidence>
<keyword evidence="6 12" id="KW-0456">Lyase</keyword>
<dbReference type="InterPro" id="IPR018523">
    <property type="entry name" value="Isocitrate_lyase_ph_CS"/>
</dbReference>
<dbReference type="Gene3D" id="3.20.20.60">
    <property type="entry name" value="Phosphoenolpyruvate-binding domains"/>
    <property type="match status" value="1"/>
</dbReference>
<dbReference type="CDD" id="cd00377">
    <property type="entry name" value="ICL_PEPM"/>
    <property type="match status" value="1"/>
</dbReference>
<evidence type="ECO:0000256" key="11">
    <source>
        <dbReference type="PIRSR" id="PIRSR001362-3"/>
    </source>
</evidence>
<dbReference type="FunFam" id="3.20.20.60:FF:000005">
    <property type="entry name" value="Isocitrate lyase"/>
    <property type="match status" value="1"/>
</dbReference>
<evidence type="ECO:0000256" key="4">
    <source>
        <dbReference type="ARBA" id="ARBA00022435"/>
    </source>
</evidence>
<evidence type="ECO:0000313" key="13">
    <source>
        <dbReference type="Proteomes" id="UP000245380"/>
    </source>
</evidence>
<feature type="binding site" evidence="10">
    <location>
        <begin position="308"/>
        <end position="312"/>
    </location>
    <ligand>
        <name>substrate</name>
    </ligand>
</feature>
<feature type="active site" description="Proton acceptor" evidence="9">
    <location>
        <position position="186"/>
    </location>
</feature>
<evidence type="ECO:0000256" key="3">
    <source>
        <dbReference type="ARBA" id="ARBA00012909"/>
    </source>
</evidence>
<dbReference type="InterPro" id="IPR015813">
    <property type="entry name" value="Pyrv/PenolPyrv_kinase-like_dom"/>
</dbReference>
<sequence>MLQKLVENLEKNWEEQPRWKGITRTYSAEDVLRLRGSLTIEHTLARNGAEKLWHLLHTEDYVPALGALTGNQAVQQVRAGLKAIYLSGWQVAADANLSGQMYPDQSLYPANSVPHVVKRINQALQRADQIDWQEGRSGTDWFVPIVADGEAGFGGPLNVFELTKAMIEAGAAAVHFEDQLASEKKCGHMGGKVLIPTSQAIRNLIAARLAADVMNVPTLIVARTDANGAFLITSDIDPRDQEFLTGERTVEGFFRLRGGIDAAIARGLAYAPYADLIWCETSEPNLEEAKKFADAIHKEFPGKLLAYNCSPSFNWRKKLDEKTIATFQEQIGRMGYKFQFVTLAGFHALNHSMFELARNYKERGMAAYSELQQAEFASEPYGYTATRHQREVGTGYFDEVSQTISGGLSSTTALHGSTEEEQFIAN</sequence>
<evidence type="ECO:0000256" key="7">
    <source>
        <dbReference type="ARBA" id="ARBA00023531"/>
    </source>
</evidence>
<dbReference type="InterPro" id="IPR039556">
    <property type="entry name" value="ICL/PEPM"/>
</dbReference>
<comment type="pathway">
    <text evidence="1">Carbohydrate metabolism; glyoxylate cycle; (S)-malate from isocitrate: step 1/2.</text>
</comment>
<keyword evidence="11" id="KW-0460">Magnesium</keyword>
<evidence type="ECO:0000256" key="5">
    <source>
        <dbReference type="ARBA" id="ARBA00022532"/>
    </source>
</evidence>
<evidence type="ECO:0000256" key="8">
    <source>
        <dbReference type="NCBIfam" id="TIGR01346"/>
    </source>
</evidence>
<dbReference type="InterPro" id="IPR040442">
    <property type="entry name" value="Pyrv_kinase-like_dom_sf"/>
</dbReference>
<dbReference type="GO" id="GO:0004451">
    <property type="term" value="F:isocitrate lyase activity"/>
    <property type="evidence" value="ECO:0007669"/>
    <property type="project" value="UniProtKB-UniRule"/>
</dbReference>
<keyword evidence="11" id="KW-0479">Metal-binding</keyword>
<keyword evidence="13" id="KW-1185">Reference proteome</keyword>
<feature type="binding site" evidence="10">
    <location>
        <position position="342"/>
    </location>
    <ligand>
        <name>substrate</name>
    </ligand>
</feature>
<dbReference type="PANTHER" id="PTHR21631">
    <property type="entry name" value="ISOCITRATE LYASE/MALATE SYNTHASE"/>
    <property type="match status" value="1"/>
</dbReference>